<dbReference type="InterPro" id="IPR018712">
    <property type="entry name" value="Tle1-like_cat"/>
</dbReference>
<dbReference type="PANTHER" id="PTHR33840:SF1">
    <property type="entry name" value="TLE1 PHOSPHOLIPASE DOMAIN-CONTAINING PROTEIN"/>
    <property type="match status" value="1"/>
</dbReference>
<dbReference type="Proteomes" id="UP001317822">
    <property type="component" value="Chromosome"/>
</dbReference>
<organism evidence="2 3">
    <name type="scientific">Lysobacter auxotrophicus</name>
    <dbReference type="NCBI Taxonomy" id="2992573"/>
    <lineage>
        <taxon>Bacteria</taxon>
        <taxon>Pseudomonadati</taxon>
        <taxon>Pseudomonadota</taxon>
        <taxon>Gammaproteobacteria</taxon>
        <taxon>Lysobacterales</taxon>
        <taxon>Lysobacteraceae</taxon>
        <taxon>Lysobacter</taxon>
    </lineage>
</organism>
<feature type="domain" description="T6SS Phospholipase effector Tle1-like catalytic" evidence="1">
    <location>
        <begin position="251"/>
        <end position="371"/>
    </location>
</feature>
<dbReference type="PANTHER" id="PTHR33840">
    <property type="match status" value="1"/>
</dbReference>
<evidence type="ECO:0000313" key="3">
    <source>
        <dbReference type="Proteomes" id="UP001317822"/>
    </source>
</evidence>
<sequence>MSPSEEEFKPYQQERARVRPVIPQYMCRTEECEMELNIGVFMDGTGNNWEWVEEGQTLNQIQRQKDSNVYRLFRAYPDDANRGLFRIYVPGVGTPFEKIGDYDPGALGGGSGAGGDGRINFALLQVLNSIRRLLSSDTKRQFEEETVKALCRNGKRRYDSHGNPLPWPKGDAPALQRVGMEKNGGLLRDPRDAQRRAFFREQCASLAQLVAVGKPRIKRIVLDVFGFSRGAAQARVFCTWLAEIMEGDTLCGVPAEVRFLGIFDTVASVGLPNSVPGANGHFDWATPENLKIGAHVKRCVHYVAMHEQRASFPLDTVRNPDGTMPGHCHQWTFPGMHSDVGGGYTPDEQGRGPQQLNSQKLSQIALNMMYEAARQALVPLDKELARENSASGDHDPFAIDPALQQAHAEFMAESGAQPRRLREWLLPYVSWRYQLRDRYVQLPWARRTKVEDELTALRDANEGFLQDLALFETPKAAAARDVGNYGVVAGTINQLRRHGQLEEEASEIFEYVHSAPPVAPAIAALFADYVHDSYGGFTLIAGKHEPAGYLRYRRQYHGTSKALTMRDDSDRDGVRLA</sequence>
<name>A0ABM8D9C9_9GAMM</name>
<dbReference type="Pfam" id="PF09994">
    <property type="entry name" value="T6SS_Tle1-like_cat"/>
    <property type="match status" value="1"/>
</dbReference>
<evidence type="ECO:0000313" key="2">
    <source>
        <dbReference type="EMBL" id="BDU15131.1"/>
    </source>
</evidence>
<keyword evidence="3" id="KW-1185">Reference proteome</keyword>
<proteinExistence type="predicted"/>
<accession>A0ABM8D9C9</accession>
<protein>
    <submittedName>
        <fullName evidence="2">DUF2235 domain-containing protein</fullName>
    </submittedName>
</protein>
<dbReference type="RefSeq" id="WP_281780658.1">
    <property type="nucleotide sequence ID" value="NZ_AP027041.1"/>
</dbReference>
<evidence type="ECO:0000259" key="1">
    <source>
        <dbReference type="Pfam" id="PF09994"/>
    </source>
</evidence>
<reference evidence="2 3" key="1">
    <citation type="journal article" date="2023" name="Int. J. Syst. Evol. Microbiol.">
        <title>Physiological and genomic analyses of cobalamin (vitamin B12)-auxotrophy of Lysobacter auxotrophicus sp. nov., a methionine-auxotrophic chitinolytic bacterium isolated from chitin-treated soil.</title>
        <authorList>
            <person name="Saito A."/>
            <person name="Dohra H."/>
            <person name="Hamada M."/>
            <person name="Moriuchi R."/>
            <person name="Kotsuchibashi Y."/>
            <person name="Mori K."/>
        </authorList>
    </citation>
    <scope>NUCLEOTIDE SEQUENCE [LARGE SCALE GENOMIC DNA]</scope>
    <source>
        <strain evidence="2 3">5-21a</strain>
    </source>
</reference>
<gene>
    <name evidence="2" type="ORF">LA521A_03320</name>
</gene>
<dbReference type="EMBL" id="AP027041">
    <property type="protein sequence ID" value="BDU15131.1"/>
    <property type="molecule type" value="Genomic_DNA"/>
</dbReference>